<organism evidence="2 3">
    <name type="scientific">Linum tenue</name>
    <dbReference type="NCBI Taxonomy" id="586396"/>
    <lineage>
        <taxon>Eukaryota</taxon>
        <taxon>Viridiplantae</taxon>
        <taxon>Streptophyta</taxon>
        <taxon>Embryophyta</taxon>
        <taxon>Tracheophyta</taxon>
        <taxon>Spermatophyta</taxon>
        <taxon>Magnoliopsida</taxon>
        <taxon>eudicotyledons</taxon>
        <taxon>Gunneridae</taxon>
        <taxon>Pentapetalae</taxon>
        <taxon>rosids</taxon>
        <taxon>fabids</taxon>
        <taxon>Malpighiales</taxon>
        <taxon>Linaceae</taxon>
        <taxon>Linum</taxon>
    </lineage>
</organism>
<evidence type="ECO:0000256" key="1">
    <source>
        <dbReference type="SAM" id="MobiDB-lite"/>
    </source>
</evidence>
<dbReference type="AlphaFoldDB" id="A0AAV0N6Z5"/>
<evidence type="ECO:0000313" key="2">
    <source>
        <dbReference type="EMBL" id="CAI0454308.1"/>
    </source>
</evidence>
<dbReference type="Proteomes" id="UP001154282">
    <property type="component" value="Unassembled WGS sequence"/>
</dbReference>
<reference evidence="2" key="1">
    <citation type="submission" date="2022-08" db="EMBL/GenBank/DDBJ databases">
        <authorList>
            <person name="Gutierrez-Valencia J."/>
        </authorList>
    </citation>
    <scope>NUCLEOTIDE SEQUENCE</scope>
</reference>
<feature type="compositionally biased region" description="Low complexity" evidence="1">
    <location>
        <begin position="1"/>
        <end position="13"/>
    </location>
</feature>
<comment type="caution">
    <text evidence="2">The sequence shown here is derived from an EMBL/GenBank/DDBJ whole genome shotgun (WGS) entry which is preliminary data.</text>
</comment>
<evidence type="ECO:0000313" key="3">
    <source>
        <dbReference type="Proteomes" id="UP001154282"/>
    </source>
</evidence>
<accession>A0AAV0N6Z5</accession>
<keyword evidence="3" id="KW-1185">Reference proteome</keyword>
<protein>
    <submittedName>
        <fullName evidence="2">Uncharacterized protein</fullName>
    </submittedName>
</protein>
<proteinExistence type="predicted"/>
<name>A0AAV0N6Z5_9ROSI</name>
<gene>
    <name evidence="2" type="ORF">LITE_LOCUS31920</name>
</gene>
<feature type="compositionally biased region" description="Basic and acidic residues" evidence="1">
    <location>
        <begin position="14"/>
        <end position="30"/>
    </location>
</feature>
<dbReference type="EMBL" id="CAMGYJ010000008">
    <property type="protein sequence ID" value="CAI0454308.1"/>
    <property type="molecule type" value="Genomic_DNA"/>
</dbReference>
<feature type="region of interest" description="Disordered" evidence="1">
    <location>
        <begin position="1"/>
        <end position="59"/>
    </location>
</feature>
<sequence length="81" mass="8890">MNSSSRLTPSSSRSCREAQEAGDSRSHEAPGRGQAAEDSLRFKPETDGQKHLEIEGASLKPKVAFQNREHRLILGFPLNVS</sequence>
<feature type="compositionally biased region" description="Basic and acidic residues" evidence="1">
    <location>
        <begin position="38"/>
        <end position="54"/>
    </location>
</feature>